<dbReference type="PANTHER" id="PTHR16026:SF0">
    <property type="entry name" value="CARTILAGE ACIDIC PROTEIN 1"/>
    <property type="match status" value="1"/>
</dbReference>
<dbReference type="Proteomes" id="UP000007013">
    <property type="component" value="Chromosome"/>
</dbReference>
<evidence type="ECO:0000256" key="1">
    <source>
        <dbReference type="ARBA" id="ARBA00022729"/>
    </source>
</evidence>
<dbReference type="PANTHER" id="PTHR16026">
    <property type="entry name" value="CARTILAGE ACIDIC PROTEIN 1"/>
    <property type="match status" value="1"/>
</dbReference>
<evidence type="ECO:0000259" key="3">
    <source>
        <dbReference type="Pfam" id="PF07593"/>
    </source>
</evidence>
<evidence type="ECO:0000313" key="5">
    <source>
        <dbReference type="Proteomes" id="UP000007013"/>
    </source>
</evidence>
<name>B1ZY67_OPITP</name>
<feature type="signal peptide" evidence="2">
    <location>
        <begin position="1"/>
        <end position="36"/>
    </location>
</feature>
<evidence type="ECO:0000313" key="4">
    <source>
        <dbReference type="EMBL" id="ACB76213.1"/>
    </source>
</evidence>
<feature type="domain" description="ASPIC/UnbV" evidence="3">
    <location>
        <begin position="503"/>
        <end position="570"/>
    </location>
</feature>
<feature type="chain" id="PRO_5002772234" evidence="2">
    <location>
        <begin position="37"/>
        <end position="574"/>
    </location>
</feature>
<dbReference type="InterPro" id="IPR027039">
    <property type="entry name" value="Crtac1"/>
</dbReference>
<dbReference type="eggNOG" id="COG3118">
    <property type="taxonomic scope" value="Bacteria"/>
</dbReference>
<keyword evidence="5" id="KW-1185">Reference proteome</keyword>
<dbReference type="SUPFAM" id="SSF69318">
    <property type="entry name" value="Integrin alpha N-terminal domain"/>
    <property type="match status" value="1"/>
</dbReference>
<evidence type="ECO:0000256" key="2">
    <source>
        <dbReference type="SAM" id="SignalP"/>
    </source>
</evidence>
<dbReference type="InterPro" id="IPR013517">
    <property type="entry name" value="FG-GAP"/>
</dbReference>
<protein>
    <submittedName>
        <fullName evidence="4">ASPIC/UnbV domain protein</fullName>
    </submittedName>
</protein>
<keyword evidence="1 2" id="KW-0732">Signal</keyword>
<dbReference type="KEGG" id="ote:Oter_2932"/>
<dbReference type="AlphaFoldDB" id="B1ZY67"/>
<dbReference type="Pfam" id="PF13517">
    <property type="entry name" value="FG-GAP_3"/>
    <property type="match status" value="3"/>
</dbReference>
<dbReference type="Pfam" id="PF07593">
    <property type="entry name" value="UnbV_ASPIC"/>
    <property type="match status" value="1"/>
</dbReference>
<accession>B1ZY67</accession>
<reference evidence="4 5" key="1">
    <citation type="journal article" date="2011" name="J. Bacteriol.">
        <title>Genome sequence of the verrucomicrobium Opitutus terrae PB90-1, an abundant inhabitant of rice paddy soil ecosystems.</title>
        <authorList>
            <person name="van Passel M.W."/>
            <person name="Kant R."/>
            <person name="Palva A."/>
            <person name="Copeland A."/>
            <person name="Lucas S."/>
            <person name="Lapidus A."/>
            <person name="Glavina del Rio T."/>
            <person name="Pitluck S."/>
            <person name="Goltsman E."/>
            <person name="Clum A."/>
            <person name="Sun H."/>
            <person name="Schmutz J."/>
            <person name="Larimer F.W."/>
            <person name="Land M.L."/>
            <person name="Hauser L."/>
            <person name="Kyrpides N."/>
            <person name="Mikhailova N."/>
            <person name="Richardson P.P."/>
            <person name="Janssen P.H."/>
            <person name="de Vos W.M."/>
            <person name="Smidt H."/>
        </authorList>
    </citation>
    <scope>NUCLEOTIDE SEQUENCE [LARGE SCALE GENOMIC DNA]</scope>
    <source>
        <strain evidence="5">DSM 11246 / JCM 15787 / PB90-1</strain>
    </source>
</reference>
<dbReference type="HOGENOM" id="CLU_017657_0_0_0"/>
<dbReference type="STRING" id="452637.Oter_2932"/>
<organism evidence="4 5">
    <name type="scientific">Opitutus terrae (strain DSM 11246 / JCM 15787 / PB90-1)</name>
    <dbReference type="NCBI Taxonomy" id="452637"/>
    <lineage>
        <taxon>Bacteria</taxon>
        <taxon>Pseudomonadati</taxon>
        <taxon>Verrucomicrobiota</taxon>
        <taxon>Opitutia</taxon>
        <taxon>Opitutales</taxon>
        <taxon>Opitutaceae</taxon>
        <taxon>Opitutus</taxon>
    </lineage>
</organism>
<sequence length="574" mass="61593">MFRAAARRVHASRRTSDHRRSWFFAGSLFASLLALAGCGQPAGQSPASDQAEPPARATAAVFADVTDQAGLDFTHQLANGKLDNIMKSDGAGGTILDFDGDGFMDIYLVNSGPVPVLSEAPAGTERLPNALFRNRGDGTFENVTKKAGVEGWGFGTTAAAADYDNDGDTDLLVVNFGELILYRNRGDGTFEDVTAQAGLHSKQAGISATFFDADNDGWLDLFVANYLVFDPAVQPPAGSGVPYPGPLSYESEFNLLYRNRGPAAAGFEDVSESAGIRVPHHRAMSVTPLDYDDDGDQDLYVSNDGTANLLFANDGRGHFHDVALESGVAFNQFGQADGSMGAAVGDANGDGLPDLLVTRFGKASFYLNAAGGFFEDRIVASGILTVSSRYTGWGGNFLDYDNDSDLDVFIADGDPHYLKGMPPLLLENRGNATFVDASERGGAFFQQQKNLRGSGAFDYDNDGRMDLVLTSLGDRAVLLHNQLATGAHWLTVKLTGRRSNRDGFGAKIKVIAGGRTLRAEARCPTSYVFQRDPRLHFGLGTSSNVDRIEVRWPSGQTQVMERPPIDRVVTLVEP</sequence>
<gene>
    <name evidence="4" type="ordered locus">Oter_2932</name>
</gene>
<dbReference type="InterPro" id="IPR011519">
    <property type="entry name" value="UnbV_ASPIC"/>
</dbReference>
<dbReference type="Gene3D" id="2.130.10.130">
    <property type="entry name" value="Integrin alpha, N-terminal"/>
    <property type="match status" value="2"/>
</dbReference>
<dbReference type="EMBL" id="CP001032">
    <property type="protein sequence ID" value="ACB76213.1"/>
    <property type="molecule type" value="Genomic_DNA"/>
</dbReference>
<proteinExistence type="predicted"/>
<dbReference type="InterPro" id="IPR028994">
    <property type="entry name" value="Integrin_alpha_N"/>
</dbReference>